<gene>
    <name evidence="2" type="ORF">I532_24980</name>
</gene>
<dbReference type="Gene3D" id="1.10.10.10">
    <property type="entry name" value="Winged helix-like DNA-binding domain superfamily/Winged helix DNA-binding domain"/>
    <property type="match status" value="1"/>
</dbReference>
<dbReference type="STRING" id="1300222.I532_24980"/>
<proteinExistence type="predicted"/>
<evidence type="ECO:0000256" key="1">
    <source>
        <dbReference type="ARBA" id="ARBA00023125"/>
    </source>
</evidence>
<dbReference type="InterPro" id="IPR036390">
    <property type="entry name" value="WH_DNA-bd_sf"/>
</dbReference>
<sequence>MRYTDYLKEFSKGKPMKEMVNRGYVLTPNAIRRCLRLTQEEKLVLFEIWALNSEQKGYAFPTQQTLAMSLGMTSPSISKHLKKLEGKGFIQSSGGKGTRKRYRPSASLQTNPYILLSEWFHLAVQSFRHHYSEQINGKWGDDLLSYVNVKKRMSLQVQTTMDNSSSSCKPPLMFKPLKRSFCRM</sequence>
<dbReference type="AlphaFoldDB" id="M8E3A7"/>
<dbReference type="InterPro" id="IPR011991">
    <property type="entry name" value="ArsR-like_HTH"/>
</dbReference>
<comment type="caution">
    <text evidence="2">The sequence shown here is derived from an EMBL/GenBank/DDBJ whole genome shotgun (WGS) entry which is preliminary data.</text>
</comment>
<dbReference type="CDD" id="cd00090">
    <property type="entry name" value="HTH_ARSR"/>
    <property type="match status" value="1"/>
</dbReference>
<dbReference type="RefSeq" id="WP_003393240.1">
    <property type="nucleotide sequence ID" value="NZ_APBN01000026.1"/>
</dbReference>
<keyword evidence="1" id="KW-0238">DNA-binding</keyword>
<keyword evidence="3" id="KW-1185">Reference proteome</keyword>
<accession>M8E3A7</accession>
<evidence type="ECO:0000313" key="3">
    <source>
        <dbReference type="Proteomes" id="UP000012081"/>
    </source>
</evidence>
<protein>
    <submittedName>
        <fullName evidence="2">Uncharacterized protein</fullName>
    </submittedName>
</protein>
<dbReference type="GO" id="GO:0003677">
    <property type="term" value="F:DNA binding"/>
    <property type="evidence" value="ECO:0007669"/>
    <property type="project" value="UniProtKB-KW"/>
</dbReference>
<organism evidence="2 3">
    <name type="scientific">Brevibacillus borstelensis AK1</name>
    <dbReference type="NCBI Taxonomy" id="1300222"/>
    <lineage>
        <taxon>Bacteria</taxon>
        <taxon>Bacillati</taxon>
        <taxon>Bacillota</taxon>
        <taxon>Bacilli</taxon>
        <taxon>Bacillales</taxon>
        <taxon>Paenibacillaceae</taxon>
        <taxon>Brevibacillus</taxon>
    </lineage>
</organism>
<reference evidence="2 3" key="1">
    <citation type="submission" date="2013-03" db="EMBL/GenBank/DDBJ databases">
        <title>Assembly of a new bacterial strain Brevibacillus borstelensis AK1.</title>
        <authorList>
            <person name="Rajan I."/>
            <person name="PoliReddy D."/>
            <person name="Sugumar T."/>
            <person name="Rathinam K."/>
            <person name="Alqarawi S."/>
            <person name="Khalil A.B."/>
            <person name="Sivakumar N."/>
        </authorList>
    </citation>
    <scope>NUCLEOTIDE SEQUENCE [LARGE SCALE GENOMIC DNA]</scope>
    <source>
        <strain evidence="2 3">AK1</strain>
    </source>
</reference>
<dbReference type="Pfam" id="PF13730">
    <property type="entry name" value="HTH_36"/>
    <property type="match status" value="1"/>
</dbReference>
<dbReference type="OrthoDB" id="2867179at2"/>
<dbReference type="EMBL" id="APBN01000026">
    <property type="protein sequence ID" value="EMT49955.1"/>
    <property type="molecule type" value="Genomic_DNA"/>
</dbReference>
<dbReference type="InterPro" id="IPR036388">
    <property type="entry name" value="WH-like_DNA-bd_sf"/>
</dbReference>
<dbReference type="SUPFAM" id="SSF46785">
    <property type="entry name" value="Winged helix' DNA-binding domain"/>
    <property type="match status" value="1"/>
</dbReference>
<name>M8E3A7_9BACL</name>
<evidence type="ECO:0000313" key="2">
    <source>
        <dbReference type="EMBL" id="EMT49955.1"/>
    </source>
</evidence>
<dbReference type="Proteomes" id="UP000012081">
    <property type="component" value="Unassembled WGS sequence"/>
</dbReference>